<sequence>MHPLFLYSSGEVFLREDGGGQEPVLKGLQEGEKSTARSGSNDRIIQPQRPHDSGSSTARFFPWFRMPWKGLPDLWGIVSEAAGVF</sequence>
<evidence type="ECO:0000313" key="2">
    <source>
        <dbReference type="EMBL" id="RHA77768.1"/>
    </source>
</evidence>
<name>A0A413T368_9BACT</name>
<dbReference type="AlphaFoldDB" id="A0A413T368"/>
<dbReference type="Proteomes" id="UP000283855">
    <property type="component" value="Unassembled WGS sequence"/>
</dbReference>
<comment type="caution">
    <text evidence="2">The sequence shown here is derived from an EMBL/GenBank/DDBJ whole genome shotgun (WGS) entry which is preliminary data.</text>
</comment>
<dbReference type="EMBL" id="QSFT01000005">
    <property type="protein sequence ID" value="RHA77768.1"/>
    <property type="molecule type" value="Genomic_DNA"/>
</dbReference>
<evidence type="ECO:0000313" key="3">
    <source>
        <dbReference type="Proteomes" id="UP000283855"/>
    </source>
</evidence>
<accession>A0A413T368</accession>
<organism evidence="2 3">
    <name type="scientific">Phocaeicola coprophilus</name>
    <dbReference type="NCBI Taxonomy" id="387090"/>
    <lineage>
        <taxon>Bacteria</taxon>
        <taxon>Pseudomonadati</taxon>
        <taxon>Bacteroidota</taxon>
        <taxon>Bacteroidia</taxon>
        <taxon>Bacteroidales</taxon>
        <taxon>Bacteroidaceae</taxon>
        <taxon>Phocaeicola</taxon>
    </lineage>
</organism>
<feature type="region of interest" description="Disordered" evidence="1">
    <location>
        <begin position="18"/>
        <end position="56"/>
    </location>
</feature>
<protein>
    <submittedName>
        <fullName evidence="2">Uncharacterized protein</fullName>
    </submittedName>
</protein>
<proteinExistence type="predicted"/>
<evidence type="ECO:0000256" key="1">
    <source>
        <dbReference type="SAM" id="MobiDB-lite"/>
    </source>
</evidence>
<reference evidence="2 3" key="1">
    <citation type="submission" date="2018-08" db="EMBL/GenBank/DDBJ databases">
        <title>A genome reference for cultivated species of the human gut microbiota.</title>
        <authorList>
            <person name="Zou Y."/>
            <person name="Xue W."/>
            <person name="Luo G."/>
        </authorList>
    </citation>
    <scope>NUCLEOTIDE SEQUENCE [LARGE SCALE GENOMIC DNA]</scope>
    <source>
        <strain evidence="2 3">AM42-38</strain>
    </source>
</reference>
<gene>
    <name evidence="2" type="ORF">DW921_03880</name>
</gene>